<feature type="domain" description="Intradiol ring-cleavage dioxygenases" evidence="7">
    <location>
        <begin position="130"/>
        <end position="158"/>
    </location>
</feature>
<keyword evidence="5" id="KW-0560">Oxidoreductase</keyword>
<evidence type="ECO:0000256" key="4">
    <source>
        <dbReference type="ARBA" id="ARBA00022964"/>
    </source>
</evidence>
<gene>
    <name evidence="8" type="ORF">ACFOJE_01975</name>
</gene>
<evidence type="ECO:0000256" key="6">
    <source>
        <dbReference type="ARBA" id="ARBA00023004"/>
    </source>
</evidence>
<accession>A0ABV7ANK5</accession>
<proteinExistence type="inferred from homology"/>
<dbReference type="GO" id="GO:0051213">
    <property type="term" value="F:dioxygenase activity"/>
    <property type="evidence" value="ECO:0007669"/>
    <property type="project" value="UniProtKB-KW"/>
</dbReference>
<name>A0ABV7ANK5_9GAMM</name>
<evidence type="ECO:0000256" key="1">
    <source>
        <dbReference type="ARBA" id="ARBA00001965"/>
    </source>
</evidence>
<organism evidence="8 9">
    <name type="scientific">Azotobacter bryophylli</name>
    <dbReference type="NCBI Taxonomy" id="1986537"/>
    <lineage>
        <taxon>Bacteria</taxon>
        <taxon>Pseudomonadati</taxon>
        <taxon>Pseudomonadota</taxon>
        <taxon>Gammaproteobacteria</taxon>
        <taxon>Pseudomonadales</taxon>
        <taxon>Pseudomonadaceae</taxon>
        <taxon>Azotobacter</taxon>
    </lineage>
</organism>
<sequence>MAEFSQAELLHKVLNTAQREGDERVRAIVGRIVGDLFRAIDDLDIRPEEFWAAVGWANKAGAGNEFGLITAGLGLDRLLDIRQDEAERARGMGGGTERAIEGPLYVAGAPLSQGEARLDGDPEQGRVLFMEGRVTDVGGRPLAGAVVDVWHANTRGEYSHFDGGRQRPYNLRRRIVTDADGAYRYRTLIPSGYGVPEGSATGDLLGRLGRHGRRPAHIHYFVSAEGFRTLTTQLNIPGDTYLDDDYAFATRDGLVIGLEQHSDPAQIAARGLSEPFFTSRFDFALPGA</sequence>
<reference evidence="9" key="1">
    <citation type="journal article" date="2019" name="Int. J. Syst. Evol. Microbiol.">
        <title>The Global Catalogue of Microorganisms (GCM) 10K type strain sequencing project: providing services to taxonomists for standard genome sequencing and annotation.</title>
        <authorList>
            <consortium name="The Broad Institute Genomics Platform"/>
            <consortium name="The Broad Institute Genome Sequencing Center for Infectious Disease"/>
            <person name="Wu L."/>
            <person name="Ma J."/>
        </authorList>
    </citation>
    <scope>NUCLEOTIDE SEQUENCE [LARGE SCALE GENOMIC DNA]</scope>
    <source>
        <strain evidence="9">KCTC 62195</strain>
    </source>
</reference>
<keyword evidence="6" id="KW-0408">Iron</keyword>
<dbReference type="RefSeq" id="WP_377812555.1">
    <property type="nucleotide sequence ID" value="NZ_JBHRSJ010000001.1"/>
</dbReference>
<dbReference type="PANTHER" id="PTHR33711:SF7">
    <property type="entry name" value="INTRADIOL RING-CLEAVAGE DIOXYGENASES DOMAIN-CONTAINING PROTEIN-RELATED"/>
    <property type="match status" value="1"/>
</dbReference>
<dbReference type="InterPro" id="IPR007535">
    <property type="entry name" value="Catechol_dOase_N"/>
</dbReference>
<dbReference type="Pfam" id="PF04444">
    <property type="entry name" value="Dioxygenase_N"/>
    <property type="match status" value="1"/>
</dbReference>
<dbReference type="EMBL" id="JBHRSJ010000001">
    <property type="protein sequence ID" value="MFC2970984.1"/>
    <property type="molecule type" value="Genomic_DNA"/>
</dbReference>
<comment type="similarity">
    <text evidence="2">Belongs to the intradiol ring-cleavage dioxygenase family.</text>
</comment>
<dbReference type="SUPFAM" id="SSF49482">
    <property type="entry name" value="Aromatic compound dioxygenase"/>
    <property type="match status" value="1"/>
</dbReference>
<protein>
    <submittedName>
        <fullName evidence="8">Dioxygenase</fullName>
    </submittedName>
</protein>
<dbReference type="PROSITE" id="PS00083">
    <property type="entry name" value="INTRADIOL_DIOXYGENAS"/>
    <property type="match status" value="1"/>
</dbReference>
<evidence type="ECO:0000313" key="8">
    <source>
        <dbReference type="EMBL" id="MFC2970984.1"/>
    </source>
</evidence>
<keyword evidence="3" id="KW-0479">Metal-binding</keyword>
<dbReference type="Proteomes" id="UP001595457">
    <property type="component" value="Unassembled WGS sequence"/>
</dbReference>
<evidence type="ECO:0000256" key="5">
    <source>
        <dbReference type="ARBA" id="ARBA00023002"/>
    </source>
</evidence>
<keyword evidence="4 8" id="KW-0223">Dioxygenase</keyword>
<evidence type="ECO:0000256" key="2">
    <source>
        <dbReference type="ARBA" id="ARBA00007825"/>
    </source>
</evidence>
<keyword evidence="9" id="KW-1185">Reference proteome</keyword>
<comment type="caution">
    <text evidence="8">The sequence shown here is derived from an EMBL/GenBank/DDBJ whole genome shotgun (WGS) entry which is preliminary data.</text>
</comment>
<evidence type="ECO:0000256" key="3">
    <source>
        <dbReference type="ARBA" id="ARBA00022723"/>
    </source>
</evidence>
<dbReference type="Pfam" id="PF00775">
    <property type="entry name" value="Dioxygenase_C"/>
    <property type="match status" value="1"/>
</dbReference>
<evidence type="ECO:0000313" key="9">
    <source>
        <dbReference type="Proteomes" id="UP001595457"/>
    </source>
</evidence>
<dbReference type="InterPro" id="IPR050770">
    <property type="entry name" value="Intradiol_RC_Dioxygenase"/>
</dbReference>
<dbReference type="PANTHER" id="PTHR33711">
    <property type="entry name" value="DIOXYGENASE, PUTATIVE (AFU_ORTHOLOGUE AFUA_2G02910)-RELATED"/>
    <property type="match status" value="1"/>
</dbReference>
<dbReference type="Gene3D" id="2.60.130.10">
    <property type="entry name" value="Aromatic compound dioxygenase"/>
    <property type="match status" value="1"/>
</dbReference>
<dbReference type="InterPro" id="IPR000627">
    <property type="entry name" value="Intradiol_dOase_C"/>
</dbReference>
<dbReference type="InterPro" id="IPR015889">
    <property type="entry name" value="Intradiol_dOase_core"/>
</dbReference>
<comment type="cofactor">
    <cofactor evidence="1">
        <name>Fe(3+)</name>
        <dbReference type="ChEBI" id="CHEBI:29034"/>
    </cofactor>
</comment>
<evidence type="ECO:0000259" key="7">
    <source>
        <dbReference type="PROSITE" id="PS00083"/>
    </source>
</evidence>